<comment type="caution">
    <text evidence="1">The sequence shown here is derived from an EMBL/GenBank/DDBJ whole genome shotgun (WGS) entry which is preliminary data.</text>
</comment>
<dbReference type="AlphaFoldDB" id="A0A7C3PHZ2"/>
<dbReference type="InterPro" id="IPR019699">
    <property type="entry name" value="DUF2584"/>
</dbReference>
<name>A0A7C3PHZ2_9CYAN</name>
<proteinExistence type="predicted"/>
<protein>
    <submittedName>
        <fullName evidence="1">DUF2584 family protein</fullName>
    </submittedName>
</protein>
<dbReference type="Gene3D" id="2.40.240.20">
    <property type="entry name" value="Hypothetical PUA domain-like, domain 1"/>
    <property type="match status" value="1"/>
</dbReference>
<dbReference type="EMBL" id="DSRU01000162">
    <property type="protein sequence ID" value="HFM98276.1"/>
    <property type="molecule type" value="Genomic_DNA"/>
</dbReference>
<evidence type="ECO:0000313" key="1">
    <source>
        <dbReference type="EMBL" id="HFM98276.1"/>
    </source>
</evidence>
<accession>A0A7C3PHZ2</accession>
<dbReference type="SUPFAM" id="SSF88697">
    <property type="entry name" value="PUA domain-like"/>
    <property type="match status" value="1"/>
</dbReference>
<dbReference type="InterPro" id="IPR015947">
    <property type="entry name" value="PUA-like_sf"/>
</dbReference>
<gene>
    <name evidence="1" type="ORF">ENR64_11070</name>
</gene>
<dbReference type="Pfam" id="PF10763">
    <property type="entry name" value="DUF2584"/>
    <property type="match status" value="1"/>
</dbReference>
<reference evidence="1" key="1">
    <citation type="journal article" date="2020" name="mSystems">
        <title>Genome- and Community-Level Interaction Insights into Carbon Utilization and Element Cycling Functions of Hydrothermarchaeota in Hydrothermal Sediment.</title>
        <authorList>
            <person name="Zhou Z."/>
            <person name="Liu Y."/>
            <person name="Xu W."/>
            <person name="Pan J."/>
            <person name="Luo Z.H."/>
            <person name="Li M."/>
        </authorList>
    </citation>
    <scope>NUCLEOTIDE SEQUENCE [LARGE SCALE GENOMIC DNA]</scope>
    <source>
        <strain evidence="1">SpSt-418</strain>
    </source>
</reference>
<organism evidence="1">
    <name type="scientific">Oscillatoriales cyanobacterium SpSt-418</name>
    <dbReference type="NCBI Taxonomy" id="2282169"/>
    <lineage>
        <taxon>Bacteria</taxon>
        <taxon>Bacillati</taxon>
        <taxon>Cyanobacteriota</taxon>
        <taxon>Cyanophyceae</taxon>
        <taxon>Oscillatoriophycideae</taxon>
        <taxon>Oscillatoriales</taxon>
    </lineage>
</organism>
<sequence>MGMPCQVNSILKLGRDQYPAMLEQGAQHQVTKSGYRILPMDVPLALVNDDWVAHADIVVRRLQWEAGQTTLWFEVQRLYPTPFPVKE</sequence>